<feature type="region of interest" description="Disordered" evidence="1">
    <location>
        <begin position="253"/>
        <end position="280"/>
    </location>
</feature>
<feature type="compositionally biased region" description="Basic and acidic residues" evidence="1">
    <location>
        <begin position="95"/>
        <end position="110"/>
    </location>
</feature>
<gene>
    <name evidence="2" type="ORF">TWF730_000982</name>
</gene>
<comment type="caution">
    <text evidence="2">The sequence shown here is derived from an EMBL/GenBank/DDBJ whole genome shotgun (WGS) entry which is preliminary data.</text>
</comment>
<organism evidence="2 3">
    <name type="scientific">Orbilia blumenaviensis</name>
    <dbReference type="NCBI Taxonomy" id="1796055"/>
    <lineage>
        <taxon>Eukaryota</taxon>
        <taxon>Fungi</taxon>
        <taxon>Dikarya</taxon>
        <taxon>Ascomycota</taxon>
        <taxon>Pezizomycotina</taxon>
        <taxon>Orbiliomycetes</taxon>
        <taxon>Orbiliales</taxon>
        <taxon>Orbiliaceae</taxon>
        <taxon>Orbilia</taxon>
    </lineage>
</organism>
<protein>
    <submittedName>
        <fullName evidence="2">Uncharacterized protein</fullName>
    </submittedName>
</protein>
<keyword evidence="3" id="KW-1185">Reference proteome</keyword>
<feature type="region of interest" description="Disordered" evidence="1">
    <location>
        <begin position="93"/>
        <end position="126"/>
    </location>
</feature>
<accession>A0AAV9VN81</accession>
<dbReference type="Proteomes" id="UP001373714">
    <property type="component" value="Unassembled WGS sequence"/>
</dbReference>
<sequence length="327" mass="35759">MVSPNELEDITSMIESIKLRVDPEAAEIIERNENIARLREFLLTTDLVRINQPGPLERSARIKDILPLRPPFAWSYSGESEGSPCSLMLTTPSEISERSPPKFGASKDPKTLGGVTEDFKAHPTNGKPIASKYLEIEGGESVAAECESKPMAQNSTVTVFINGVPRNIPSSIKESDFSNKPPIPTGSGNAIPPTMPAALTSKHTGWEGNRKSRSALMGGLSTSEVPMVQRDEGMRSPARLMGQGLAFPPGRPRAQKLAPRPPFRTNSGFIPRGPRRDRKKPVYDHLDKMTSFPIDRQLELIDTLTALAKSASKGSGESKTMAKHHWK</sequence>
<evidence type="ECO:0000313" key="3">
    <source>
        <dbReference type="Proteomes" id="UP001373714"/>
    </source>
</evidence>
<evidence type="ECO:0000313" key="2">
    <source>
        <dbReference type="EMBL" id="KAK6363556.1"/>
    </source>
</evidence>
<dbReference type="AlphaFoldDB" id="A0AAV9VN81"/>
<reference evidence="2 3" key="1">
    <citation type="submission" date="2019-10" db="EMBL/GenBank/DDBJ databases">
        <authorList>
            <person name="Palmer J.M."/>
        </authorList>
    </citation>
    <scope>NUCLEOTIDE SEQUENCE [LARGE SCALE GENOMIC DNA]</scope>
    <source>
        <strain evidence="2 3">TWF730</strain>
    </source>
</reference>
<dbReference type="EMBL" id="JAVHNS010000001">
    <property type="protein sequence ID" value="KAK6363556.1"/>
    <property type="molecule type" value="Genomic_DNA"/>
</dbReference>
<evidence type="ECO:0000256" key="1">
    <source>
        <dbReference type="SAM" id="MobiDB-lite"/>
    </source>
</evidence>
<name>A0AAV9VN81_9PEZI</name>
<proteinExistence type="predicted"/>